<accession>A0A5N4BJV5</accession>
<protein>
    <submittedName>
        <fullName evidence="1">Transposase</fullName>
    </submittedName>
</protein>
<name>A0A5N4BJV5_9FLAO</name>
<evidence type="ECO:0000313" key="2">
    <source>
        <dbReference type="Proteomes" id="UP000326384"/>
    </source>
</evidence>
<evidence type="ECO:0000313" key="1">
    <source>
        <dbReference type="EMBL" id="KAB1228693.1"/>
    </source>
</evidence>
<organism evidence="1 2">
    <name type="scientific">Chryseobacterium viscerum</name>
    <dbReference type="NCBI Taxonomy" id="1037377"/>
    <lineage>
        <taxon>Bacteria</taxon>
        <taxon>Pseudomonadati</taxon>
        <taxon>Bacteroidota</taxon>
        <taxon>Flavobacteriia</taxon>
        <taxon>Flavobacteriales</taxon>
        <taxon>Weeksellaceae</taxon>
        <taxon>Chryseobacterium group</taxon>
        <taxon>Chryseobacterium</taxon>
    </lineage>
</organism>
<comment type="caution">
    <text evidence="1">The sequence shown here is derived from an EMBL/GenBank/DDBJ whole genome shotgun (WGS) entry which is preliminary data.</text>
</comment>
<keyword evidence="2" id="KW-1185">Reference proteome</keyword>
<sequence length="140" mass="17064">MLFKNIHIGHLIQTRVNETNFSIERLTNFLQCSEDDIENMYNSESLHAELLLKWSKLLQYDFFRMYSQHLLLYSPPSSPDYYKNIKQQKTELPEFRKNIYTIEIIEFILDLVKSNKKTKQEVIEEYRIPKTTLYKWLNKY</sequence>
<dbReference type="InterPro" id="IPR009057">
    <property type="entry name" value="Homeodomain-like_sf"/>
</dbReference>
<dbReference type="RefSeq" id="WP_152291300.1">
    <property type="nucleotide sequence ID" value="NZ_VTPV01000018.1"/>
</dbReference>
<dbReference type="SUPFAM" id="SSF46689">
    <property type="entry name" value="Homeodomain-like"/>
    <property type="match status" value="1"/>
</dbReference>
<reference evidence="1 2" key="1">
    <citation type="journal article" date="2019" name="Stand. Genomic Sci.">
        <title>Draft Whole-Genome Sequence of a Novel Chryseobacterium viscerum Strain Isolated from Fresh Water at Dripping Springs, New Mexico.</title>
        <authorList>
            <person name="Kyndt J.A."/>
            <person name="Moore T.C."/>
        </authorList>
    </citation>
    <scope>NUCLEOTIDE SEQUENCE [LARGE SCALE GENOMIC DNA]</scope>
    <source>
        <strain evidence="1 2">DPS</strain>
    </source>
</reference>
<gene>
    <name evidence="1" type="ORF">F8D52_21780</name>
</gene>
<dbReference type="EMBL" id="VTPV01000018">
    <property type="protein sequence ID" value="KAB1228693.1"/>
    <property type="molecule type" value="Genomic_DNA"/>
</dbReference>
<proteinExistence type="predicted"/>
<dbReference type="Proteomes" id="UP000326384">
    <property type="component" value="Unassembled WGS sequence"/>
</dbReference>